<dbReference type="AlphaFoldDB" id="A0A7W7CLI1"/>
<evidence type="ECO:0000313" key="4">
    <source>
        <dbReference type="Proteomes" id="UP000533598"/>
    </source>
</evidence>
<feature type="region of interest" description="Disordered" evidence="1">
    <location>
        <begin position="1"/>
        <end position="128"/>
    </location>
</feature>
<feature type="domain" description="Type VII secretion system protein EccE" evidence="2">
    <location>
        <begin position="290"/>
        <end position="373"/>
    </location>
</feature>
<dbReference type="EMBL" id="JACHMH010000001">
    <property type="protein sequence ID" value="MBB4682021.1"/>
    <property type="molecule type" value="Genomic_DNA"/>
</dbReference>
<proteinExistence type="predicted"/>
<reference evidence="3 4" key="1">
    <citation type="submission" date="2020-08" db="EMBL/GenBank/DDBJ databases">
        <title>Sequencing the genomes of 1000 actinobacteria strains.</title>
        <authorList>
            <person name="Klenk H.-P."/>
        </authorList>
    </citation>
    <scope>NUCLEOTIDE SEQUENCE [LARGE SCALE GENOMIC DNA]</scope>
    <source>
        <strain evidence="3 4">DSM 44230</strain>
    </source>
</reference>
<comment type="caution">
    <text evidence="3">The sequence shown here is derived from an EMBL/GenBank/DDBJ whole genome shotgun (WGS) entry which is preliminary data.</text>
</comment>
<feature type="compositionally biased region" description="Pro residues" evidence="1">
    <location>
        <begin position="67"/>
        <end position="79"/>
    </location>
</feature>
<dbReference type="RefSeq" id="WP_246492708.1">
    <property type="nucleotide sequence ID" value="NZ_BAAAUI010000076.1"/>
</dbReference>
<keyword evidence="4" id="KW-1185">Reference proteome</keyword>
<dbReference type="Proteomes" id="UP000533598">
    <property type="component" value="Unassembled WGS sequence"/>
</dbReference>
<name>A0A7W7CLI1_9PSEU</name>
<evidence type="ECO:0000313" key="3">
    <source>
        <dbReference type="EMBL" id="MBB4682021.1"/>
    </source>
</evidence>
<sequence>MPQHPRSPEPGWPTDLTTRTTGPIQPNNGPGAARPAQHSGAFPAQVSPHAVTNPVHPATHAVTRPVHPAPQAAPRPMSPAPHAVTRPVPPAAPHPAPGLVLAAATAVRHPQPRPVAPPPPPPAAPTTARLPRIPALRILCWQLAAISTVLAIGRPWPLATALGISAALLALTAVRVRGRWLTTLLATRIRHTLRRRDHDLGAPEHDPAALLTLLAPATRARTATIGGVPAGLLSHPDELVVVLQPRAADSEFLRAAAAGALLPDPDPDMPEFGARLVVHTGPVRDRPPRTWLAVRALRDPDIVRDEDLTTALANTVRRVLRRLTRAGLPADALSEEDLRAVLPALTHTGSGRGETREDWRFWRAGAVAQAGFRLAGFAELSTSDRGPLLERLLATAPGVAITVAVSTGEDREPTAVLRIAATNGAVVDAAAADLTYLGERLGVRLERLDGQHARALAATMPIGGNPL</sequence>
<feature type="compositionally biased region" description="Pro residues" evidence="1">
    <location>
        <begin position="112"/>
        <end position="124"/>
    </location>
</feature>
<protein>
    <recommendedName>
        <fullName evidence="2">Type VII secretion system protein EccE domain-containing protein</fullName>
    </recommendedName>
</protein>
<evidence type="ECO:0000256" key="1">
    <source>
        <dbReference type="SAM" id="MobiDB-lite"/>
    </source>
</evidence>
<evidence type="ECO:0000259" key="2">
    <source>
        <dbReference type="Pfam" id="PF11203"/>
    </source>
</evidence>
<feature type="compositionally biased region" description="Polar residues" evidence="1">
    <location>
        <begin position="15"/>
        <end position="28"/>
    </location>
</feature>
<feature type="compositionally biased region" description="Low complexity" evidence="1">
    <location>
        <begin position="97"/>
        <end position="109"/>
    </location>
</feature>
<dbReference type="Pfam" id="PF11203">
    <property type="entry name" value="EccE"/>
    <property type="match status" value="1"/>
</dbReference>
<feature type="compositionally biased region" description="Pro residues" evidence="1">
    <location>
        <begin position="87"/>
        <end position="96"/>
    </location>
</feature>
<accession>A0A7W7CLI1</accession>
<organism evidence="3 4">
    <name type="scientific">Crossiella cryophila</name>
    <dbReference type="NCBI Taxonomy" id="43355"/>
    <lineage>
        <taxon>Bacteria</taxon>
        <taxon>Bacillati</taxon>
        <taxon>Actinomycetota</taxon>
        <taxon>Actinomycetes</taxon>
        <taxon>Pseudonocardiales</taxon>
        <taxon>Pseudonocardiaceae</taxon>
        <taxon>Crossiella</taxon>
    </lineage>
</organism>
<dbReference type="InterPro" id="IPR050051">
    <property type="entry name" value="EccE_dom"/>
</dbReference>
<gene>
    <name evidence="3" type="ORF">HNR67_008139</name>
</gene>